<feature type="domain" description="Beta-mannosidase-like galactose-binding" evidence="5">
    <location>
        <begin position="27"/>
        <end position="191"/>
    </location>
</feature>
<dbReference type="Proteomes" id="UP001237823">
    <property type="component" value="Unassembled WGS sequence"/>
</dbReference>
<dbReference type="Gene3D" id="2.60.120.260">
    <property type="entry name" value="Galactose-binding domain-like"/>
    <property type="match status" value="1"/>
</dbReference>
<dbReference type="SUPFAM" id="SSF51445">
    <property type="entry name" value="(Trans)glycosidases"/>
    <property type="match status" value="1"/>
</dbReference>
<dbReference type="InterPro" id="IPR036156">
    <property type="entry name" value="Beta-gal/glucu_dom_sf"/>
</dbReference>
<dbReference type="SUPFAM" id="SSF49785">
    <property type="entry name" value="Galactose-binding domain-like"/>
    <property type="match status" value="1"/>
</dbReference>
<dbReference type="EC" id="3.2.1.25" evidence="2"/>
<dbReference type="SUPFAM" id="SSF49303">
    <property type="entry name" value="beta-Galactosidase/glucuronidase domain"/>
    <property type="match status" value="1"/>
</dbReference>
<evidence type="ECO:0000259" key="5">
    <source>
        <dbReference type="Pfam" id="PF22666"/>
    </source>
</evidence>
<dbReference type="InterPro" id="IPR008979">
    <property type="entry name" value="Galactose-bd-like_sf"/>
</dbReference>
<dbReference type="InterPro" id="IPR017853">
    <property type="entry name" value="GH"/>
</dbReference>
<keyword evidence="4" id="KW-0326">Glycosidase</keyword>
<organism evidence="6 7">
    <name type="scientific">Curtobacterium citri</name>
    <dbReference type="NCBI Taxonomy" id="3055139"/>
    <lineage>
        <taxon>Bacteria</taxon>
        <taxon>Bacillati</taxon>
        <taxon>Actinomycetota</taxon>
        <taxon>Actinomycetes</taxon>
        <taxon>Micrococcales</taxon>
        <taxon>Microbacteriaceae</taxon>
        <taxon>Curtobacterium</taxon>
    </lineage>
</organism>
<protein>
    <recommendedName>
        <fullName evidence="2">beta-mannosidase</fullName>
        <ecNumber evidence="2">3.2.1.25</ecNumber>
    </recommendedName>
</protein>
<sequence>MERTTLDGPWTLEAVTGPAESEPFRTPTEAVVPGCVHTDLLREGRIPDPFDGDGEAATQWIGDTVWRYRRTFTWDSTDTEHVVGTGTAERHDLVAEGLDTLATIELNGLVVGTTANQHRSYRFPVGHLLRPGDNELVVTFDAPVPAAVRLSEQHGGELPHVNHHPYNALRKNASNFGWDWGVDVATSGIWRSIGIESWSGVRIAAVRPLVDVDGATGVLTAHVDVEHAGTTGGFRQHIGSAPVTDSTTGTGLEVRVTVSGHGASVSGSRPVSGGRAAGSAAVRLELPDVAVWWPRGHGEQPLYDVRVEVGDDVWTGRVGFRTVTLDTAADAGGAPFLLRVNDEPVIVRGANWIPDHAYLTEMTPERYTERIDDAIEANVNLLRIWGGGIYESDDLYDRCDELGVLVWQDFLFACAAYAEEPWLADEVEPEVREAVTRLSPHPSLVVWNGNNENLVAYAEWGWRPSLVGRTWGNGYYRSLLPAVVAELDPTRPYTPGSPFSFDEYLHPNDDRNGTVHIWDVWNTKDYTAYADWHPRFVAEFGYQGPPAWSTLTAVVHDEPLDPDGHEMLVHQKAHEGNRKLADGMRGHLPEPRSIEDWHWAAQLNQAHAIRFGMDWFRSRTPDNTGMVVWQLNDDWPVVSWALVDHAGHRKPVWYAVRQAYRPVLATVQPSEDGAGTEVVVVNAGAGAVTDDLVVERRSFDGTVLASTSASVTVAPADAVRVPLPVEVARSEDAAGEVLVVTGTSSGRRVHDLAEVVDQRLARRPFTTEVEPTDDGARVTVTATGYVRDLSLFPDRLVSSARVDEGLVSLLPGEHVVFTVSRVPGVDAEALVGPLVLRHAGDLLD</sequence>
<keyword evidence="7" id="KW-1185">Reference proteome</keyword>
<dbReference type="GO" id="GO:0016787">
    <property type="term" value="F:hydrolase activity"/>
    <property type="evidence" value="ECO:0007669"/>
    <property type="project" value="UniProtKB-KW"/>
</dbReference>
<accession>A0ABT7T6J9</accession>
<dbReference type="Gene3D" id="2.60.40.10">
    <property type="entry name" value="Immunoglobulins"/>
    <property type="match status" value="1"/>
</dbReference>
<evidence type="ECO:0000313" key="6">
    <source>
        <dbReference type="EMBL" id="MDM7885205.1"/>
    </source>
</evidence>
<comment type="catalytic activity">
    <reaction evidence="1">
        <text>Hydrolysis of terminal, non-reducing beta-D-mannose residues in beta-D-mannosides.</text>
        <dbReference type="EC" id="3.2.1.25"/>
    </reaction>
</comment>
<proteinExistence type="predicted"/>
<reference evidence="6 7" key="1">
    <citation type="submission" date="2023-06" db="EMBL/GenBank/DDBJ databases">
        <authorList>
            <person name="Feng G."/>
            <person name="Li J."/>
            <person name="Zhu H."/>
        </authorList>
    </citation>
    <scope>NUCLEOTIDE SEQUENCE [LARGE SCALE GENOMIC DNA]</scope>
    <source>
        <strain evidence="6 7">RHCKG23</strain>
    </source>
</reference>
<dbReference type="EMBL" id="JAUCML010000004">
    <property type="protein sequence ID" value="MDM7885205.1"/>
    <property type="molecule type" value="Genomic_DNA"/>
</dbReference>
<name>A0ABT7T6J9_9MICO</name>
<dbReference type="Pfam" id="PF22666">
    <property type="entry name" value="Glyco_hydro_2_N2"/>
    <property type="match status" value="1"/>
</dbReference>
<dbReference type="RefSeq" id="WP_289458766.1">
    <property type="nucleotide sequence ID" value="NZ_JAUCML010000004.1"/>
</dbReference>
<dbReference type="InterPro" id="IPR054593">
    <property type="entry name" value="Beta-mannosidase-like_N2"/>
</dbReference>
<dbReference type="InterPro" id="IPR050887">
    <property type="entry name" value="Beta-mannosidase_GH2"/>
</dbReference>
<dbReference type="PANTHER" id="PTHR43730:SF1">
    <property type="entry name" value="BETA-MANNOSIDASE"/>
    <property type="match status" value="1"/>
</dbReference>
<evidence type="ECO:0000313" key="7">
    <source>
        <dbReference type="Proteomes" id="UP001237823"/>
    </source>
</evidence>
<gene>
    <name evidence="6" type="ORF">QUG92_08810</name>
</gene>
<keyword evidence="3 6" id="KW-0378">Hydrolase</keyword>
<dbReference type="Gene3D" id="3.20.20.80">
    <property type="entry name" value="Glycosidases"/>
    <property type="match status" value="1"/>
</dbReference>
<evidence type="ECO:0000256" key="4">
    <source>
        <dbReference type="ARBA" id="ARBA00023295"/>
    </source>
</evidence>
<dbReference type="PANTHER" id="PTHR43730">
    <property type="entry name" value="BETA-MANNOSIDASE"/>
    <property type="match status" value="1"/>
</dbReference>
<comment type="caution">
    <text evidence="6">The sequence shown here is derived from an EMBL/GenBank/DDBJ whole genome shotgun (WGS) entry which is preliminary data.</text>
</comment>
<evidence type="ECO:0000256" key="1">
    <source>
        <dbReference type="ARBA" id="ARBA00000829"/>
    </source>
</evidence>
<evidence type="ECO:0000256" key="3">
    <source>
        <dbReference type="ARBA" id="ARBA00022801"/>
    </source>
</evidence>
<evidence type="ECO:0000256" key="2">
    <source>
        <dbReference type="ARBA" id="ARBA00012754"/>
    </source>
</evidence>
<dbReference type="InterPro" id="IPR013783">
    <property type="entry name" value="Ig-like_fold"/>
</dbReference>